<gene>
    <name evidence="3" type="ORF">Purlil1_11146</name>
</gene>
<dbReference type="Proteomes" id="UP001287286">
    <property type="component" value="Unassembled WGS sequence"/>
</dbReference>
<keyword evidence="2" id="KW-1133">Transmembrane helix</keyword>
<name>A0ABR0BKI7_PURLI</name>
<feature type="region of interest" description="Disordered" evidence="1">
    <location>
        <begin position="52"/>
        <end position="71"/>
    </location>
</feature>
<dbReference type="PANTHER" id="PTHR42077">
    <property type="entry name" value="YALI0F30239P"/>
    <property type="match status" value="1"/>
</dbReference>
<proteinExistence type="predicted"/>
<feature type="region of interest" description="Disordered" evidence="1">
    <location>
        <begin position="1"/>
        <end position="20"/>
    </location>
</feature>
<feature type="compositionally biased region" description="Low complexity" evidence="1">
    <location>
        <begin position="54"/>
        <end position="71"/>
    </location>
</feature>
<accession>A0ABR0BKI7</accession>
<protein>
    <submittedName>
        <fullName evidence="3">Uncharacterized protein</fullName>
    </submittedName>
</protein>
<evidence type="ECO:0000313" key="3">
    <source>
        <dbReference type="EMBL" id="KAK4082604.1"/>
    </source>
</evidence>
<evidence type="ECO:0000256" key="1">
    <source>
        <dbReference type="SAM" id="MobiDB-lite"/>
    </source>
</evidence>
<keyword evidence="2" id="KW-0472">Membrane</keyword>
<sequence length="314" mass="34387">MLAQLSCEDTPFRGSRPAGTRAPWQLKIHRTFALVPGGGGRPPLLSTLRDRVPASKAQAPPSKKAGGPTGAPKKLCHRSAILLCLLFFSSSFCVPALPSLPVRPAAPVAASLRQTVPASRTSPTAISDPRPPHLIHSYARASNSRLQVFISPTASRSPSFVAHTNRLREYHAQTTQQWRAAPNLPSGKPSYYPLQARRNESLLARATMEATARLTFPPSSRRAHRQIIPLIVAIAVLSAIAWVVYQVYVSATKIRDTASERMGKKNVVFTKDGVRVGVKQVQNEKYVDATQSWVVKAWNLGNAPKDEELKKRKK</sequence>
<keyword evidence="2" id="KW-0812">Transmembrane</keyword>
<evidence type="ECO:0000256" key="2">
    <source>
        <dbReference type="SAM" id="Phobius"/>
    </source>
</evidence>
<dbReference type="PANTHER" id="PTHR42077:SF1">
    <property type="entry name" value="YALI0F30239P"/>
    <property type="match status" value="1"/>
</dbReference>
<organism evidence="3 4">
    <name type="scientific">Purpureocillium lilacinum</name>
    <name type="common">Paecilomyces lilacinus</name>
    <dbReference type="NCBI Taxonomy" id="33203"/>
    <lineage>
        <taxon>Eukaryota</taxon>
        <taxon>Fungi</taxon>
        <taxon>Dikarya</taxon>
        <taxon>Ascomycota</taxon>
        <taxon>Pezizomycotina</taxon>
        <taxon>Sordariomycetes</taxon>
        <taxon>Hypocreomycetidae</taxon>
        <taxon>Hypocreales</taxon>
        <taxon>Ophiocordycipitaceae</taxon>
        <taxon>Purpureocillium</taxon>
    </lineage>
</organism>
<keyword evidence="4" id="KW-1185">Reference proteome</keyword>
<feature type="transmembrane region" description="Helical" evidence="2">
    <location>
        <begin position="227"/>
        <end position="245"/>
    </location>
</feature>
<evidence type="ECO:0000313" key="4">
    <source>
        <dbReference type="Proteomes" id="UP001287286"/>
    </source>
</evidence>
<comment type="caution">
    <text evidence="3">The sequence shown here is derived from an EMBL/GenBank/DDBJ whole genome shotgun (WGS) entry which is preliminary data.</text>
</comment>
<reference evidence="3 4" key="1">
    <citation type="journal article" date="2024" name="Microbiol. Resour. Announc.">
        <title>Genome annotations for the ascomycete fungi Trichoderma harzianum, Trichoderma aggressivum, and Purpureocillium lilacinum.</title>
        <authorList>
            <person name="Beijen E.P.W."/>
            <person name="Ohm R.A."/>
        </authorList>
    </citation>
    <scope>NUCLEOTIDE SEQUENCE [LARGE SCALE GENOMIC DNA]</scope>
    <source>
        <strain evidence="3 4">CBS 150709</strain>
    </source>
</reference>
<dbReference type="EMBL" id="JAWRVI010000063">
    <property type="protein sequence ID" value="KAK4082604.1"/>
    <property type="molecule type" value="Genomic_DNA"/>
</dbReference>